<reference evidence="1 2" key="1">
    <citation type="submission" date="2015-01" db="EMBL/GenBank/DDBJ databases">
        <title>The Genome Sequence of Exophiala spinifera CBS89968.</title>
        <authorList>
            <consortium name="The Broad Institute Genomics Platform"/>
            <person name="Cuomo C."/>
            <person name="de Hoog S."/>
            <person name="Gorbushina A."/>
            <person name="Stielow B."/>
            <person name="Teixiera M."/>
            <person name="Abouelleil A."/>
            <person name="Chapman S.B."/>
            <person name="Priest M."/>
            <person name="Young S.K."/>
            <person name="Wortman J."/>
            <person name="Nusbaum C."/>
            <person name="Birren B."/>
        </authorList>
    </citation>
    <scope>NUCLEOTIDE SEQUENCE [LARGE SCALE GENOMIC DNA]</scope>
    <source>
        <strain evidence="1 2">CBS 89968</strain>
    </source>
</reference>
<sequence>MPPSTEIKRFYLRAPDLEYSVDGPIKIGNVLSDITLPQDPITFFAPLSNVVSGVGYGKGEISKDHHASLNVGLSAKIYDVFGAQADAETSGLVKTTYAFDEIVALHLQTNPTAADVKQFRENDVEFKNALQKGPVFVVTGLKIVKGLRYLNERSNQHGAQLSGQAHVTDEISLGGNLGGDRGRRNKETWTALGEPILAYRLHVIAKRGRLWPWRGQNDDATIQTFSPGDVGFMGLEDELDEFEAEIDEVGVMDIESFAQEQEYKGVRYVDSGSEEDAWSFALLEE</sequence>
<name>A0A0D1Z123_9EURO</name>
<dbReference type="AlphaFoldDB" id="A0A0D1Z123"/>
<dbReference type="GeneID" id="27329024"/>
<evidence type="ECO:0000313" key="1">
    <source>
        <dbReference type="EMBL" id="KIW21361.1"/>
    </source>
</evidence>
<accession>A0A0D1Z123</accession>
<protein>
    <submittedName>
        <fullName evidence="1">Uncharacterized protein</fullName>
    </submittedName>
</protein>
<dbReference type="HOGENOM" id="CLU_057547_2_0_1"/>
<keyword evidence="2" id="KW-1185">Reference proteome</keyword>
<evidence type="ECO:0000313" key="2">
    <source>
        <dbReference type="Proteomes" id="UP000053328"/>
    </source>
</evidence>
<dbReference type="OrthoDB" id="4500473at2759"/>
<dbReference type="RefSeq" id="XP_016241577.1">
    <property type="nucleotide sequence ID" value="XM_016376301.1"/>
</dbReference>
<organism evidence="1 2">
    <name type="scientific">Exophiala spinifera</name>
    <dbReference type="NCBI Taxonomy" id="91928"/>
    <lineage>
        <taxon>Eukaryota</taxon>
        <taxon>Fungi</taxon>
        <taxon>Dikarya</taxon>
        <taxon>Ascomycota</taxon>
        <taxon>Pezizomycotina</taxon>
        <taxon>Eurotiomycetes</taxon>
        <taxon>Chaetothyriomycetidae</taxon>
        <taxon>Chaetothyriales</taxon>
        <taxon>Herpotrichiellaceae</taxon>
        <taxon>Exophiala</taxon>
    </lineage>
</organism>
<proteinExistence type="predicted"/>
<gene>
    <name evidence="1" type="ORF">PV08_01941</name>
</gene>
<dbReference type="EMBL" id="KN847492">
    <property type="protein sequence ID" value="KIW21361.1"/>
    <property type="molecule type" value="Genomic_DNA"/>
</dbReference>
<dbReference type="VEuPathDB" id="FungiDB:PV08_01941"/>
<dbReference type="Proteomes" id="UP000053328">
    <property type="component" value="Unassembled WGS sequence"/>
</dbReference>